<dbReference type="GO" id="GO:0008270">
    <property type="term" value="F:zinc ion binding"/>
    <property type="evidence" value="ECO:0007669"/>
    <property type="project" value="UniProtKB-UniRule"/>
</dbReference>
<evidence type="ECO:0000256" key="8">
    <source>
        <dbReference type="ARBA" id="ARBA00022833"/>
    </source>
</evidence>
<dbReference type="PROSITE" id="PS01306">
    <property type="entry name" value="UPF0054"/>
    <property type="match status" value="1"/>
</dbReference>
<keyword evidence="2 9" id="KW-0690">Ribosome biogenesis</keyword>
<reference evidence="10" key="1">
    <citation type="submission" date="2020-10" db="EMBL/GenBank/DDBJ databases">
        <authorList>
            <person name="Gilroy R."/>
        </authorList>
    </citation>
    <scope>NUCLEOTIDE SEQUENCE</scope>
    <source>
        <strain evidence="10">17113</strain>
    </source>
</reference>
<dbReference type="InterPro" id="IPR020549">
    <property type="entry name" value="YbeY_CS"/>
</dbReference>
<dbReference type="AlphaFoldDB" id="A0A9D9GW32"/>
<evidence type="ECO:0000313" key="10">
    <source>
        <dbReference type="EMBL" id="MBO8425933.1"/>
    </source>
</evidence>
<evidence type="ECO:0000256" key="1">
    <source>
        <dbReference type="ARBA" id="ARBA00010875"/>
    </source>
</evidence>
<keyword evidence="4 9" id="KW-0540">Nuclease</keyword>
<reference evidence="10" key="2">
    <citation type="journal article" date="2021" name="PeerJ">
        <title>Extensive microbial diversity within the chicken gut microbiome revealed by metagenomics and culture.</title>
        <authorList>
            <person name="Gilroy R."/>
            <person name="Ravi A."/>
            <person name="Getino M."/>
            <person name="Pursley I."/>
            <person name="Horton D.L."/>
            <person name="Alikhan N.F."/>
            <person name="Baker D."/>
            <person name="Gharbi K."/>
            <person name="Hall N."/>
            <person name="Watson M."/>
            <person name="Adriaenssens E.M."/>
            <person name="Foster-Nyarko E."/>
            <person name="Jarju S."/>
            <person name="Secka A."/>
            <person name="Antonio M."/>
            <person name="Oren A."/>
            <person name="Chaudhuri R.R."/>
            <person name="La Ragione R."/>
            <person name="Hildebrand F."/>
            <person name="Pallen M.J."/>
        </authorList>
    </citation>
    <scope>NUCLEOTIDE SEQUENCE</scope>
    <source>
        <strain evidence="10">17113</strain>
    </source>
</reference>
<dbReference type="GO" id="GO:0005737">
    <property type="term" value="C:cytoplasm"/>
    <property type="evidence" value="ECO:0007669"/>
    <property type="project" value="UniProtKB-SubCell"/>
</dbReference>
<evidence type="ECO:0000256" key="7">
    <source>
        <dbReference type="ARBA" id="ARBA00022801"/>
    </source>
</evidence>
<dbReference type="EC" id="3.1.-.-" evidence="9"/>
<dbReference type="PANTHER" id="PTHR46986">
    <property type="entry name" value="ENDORIBONUCLEASE YBEY, CHLOROPLASTIC"/>
    <property type="match status" value="1"/>
</dbReference>
<keyword evidence="7 9" id="KW-0378">Hydrolase</keyword>
<comment type="similarity">
    <text evidence="1 9">Belongs to the endoribonuclease YbeY family.</text>
</comment>
<evidence type="ECO:0000256" key="9">
    <source>
        <dbReference type="HAMAP-Rule" id="MF_00009"/>
    </source>
</evidence>
<evidence type="ECO:0000313" key="11">
    <source>
        <dbReference type="Proteomes" id="UP000823634"/>
    </source>
</evidence>
<comment type="subcellular location">
    <subcellularLocation>
        <location evidence="9">Cytoplasm</location>
    </subcellularLocation>
</comment>
<protein>
    <recommendedName>
        <fullName evidence="9">Endoribonuclease YbeY</fullName>
        <ecNumber evidence="9">3.1.-.-</ecNumber>
    </recommendedName>
</protein>
<dbReference type="PANTHER" id="PTHR46986:SF1">
    <property type="entry name" value="ENDORIBONUCLEASE YBEY, CHLOROPLASTIC"/>
    <property type="match status" value="1"/>
</dbReference>
<dbReference type="GO" id="GO:0004222">
    <property type="term" value="F:metalloendopeptidase activity"/>
    <property type="evidence" value="ECO:0007669"/>
    <property type="project" value="InterPro"/>
</dbReference>
<dbReference type="Proteomes" id="UP000823634">
    <property type="component" value="Unassembled WGS sequence"/>
</dbReference>
<dbReference type="GO" id="GO:0006364">
    <property type="term" value="P:rRNA processing"/>
    <property type="evidence" value="ECO:0007669"/>
    <property type="project" value="UniProtKB-UniRule"/>
</dbReference>
<keyword evidence="5 9" id="KW-0479">Metal-binding</keyword>
<dbReference type="GO" id="GO:0004521">
    <property type="term" value="F:RNA endonuclease activity"/>
    <property type="evidence" value="ECO:0007669"/>
    <property type="project" value="UniProtKB-UniRule"/>
</dbReference>
<keyword evidence="3 9" id="KW-0698">rRNA processing</keyword>
<gene>
    <name evidence="9 10" type="primary">ybeY</name>
    <name evidence="10" type="ORF">IAC61_01250</name>
</gene>
<evidence type="ECO:0000256" key="3">
    <source>
        <dbReference type="ARBA" id="ARBA00022552"/>
    </source>
</evidence>
<dbReference type="SUPFAM" id="SSF55486">
    <property type="entry name" value="Metalloproteases ('zincins'), catalytic domain"/>
    <property type="match status" value="1"/>
</dbReference>
<name>A0A9D9GW32_9FIRM</name>
<proteinExistence type="inferred from homology"/>
<feature type="binding site" evidence="9">
    <location>
        <position position="123"/>
    </location>
    <ligand>
        <name>Zn(2+)</name>
        <dbReference type="ChEBI" id="CHEBI:29105"/>
        <note>catalytic</note>
    </ligand>
</feature>
<comment type="cofactor">
    <cofactor evidence="9">
        <name>Zn(2+)</name>
        <dbReference type="ChEBI" id="CHEBI:29105"/>
    </cofactor>
    <text evidence="9">Binds 1 zinc ion.</text>
</comment>
<feature type="binding site" evidence="9">
    <location>
        <position position="129"/>
    </location>
    <ligand>
        <name>Zn(2+)</name>
        <dbReference type="ChEBI" id="CHEBI:29105"/>
        <note>catalytic</note>
    </ligand>
</feature>
<dbReference type="InterPro" id="IPR023091">
    <property type="entry name" value="MetalPrtase_cat_dom_sf_prd"/>
</dbReference>
<dbReference type="EMBL" id="JADINA010000009">
    <property type="protein sequence ID" value="MBO8425933.1"/>
    <property type="molecule type" value="Genomic_DNA"/>
</dbReference>
<evidence type="ECO:0000256" key="2">
    <source>
        <dbReference type="ARBA" id="ARBA00022517"/>
    </source>
</evidence>
<dbReference type="InterPro" id="IPR002036">
    <property type="entry name" value="YbeY"/>
</dbReference>
<keyword evidence="8 9" id="KW-0862">Zinc</keyword>
<accession>A0A9D9GW32</accession>
<evidence type="ECO:0000256" key="4">
    <source>
        <dbReference type="ARBA" id="ARBA00022722"/>
    </source>
</evidence>
<dbReference type="NCBIfam" id="TIGR00043">
    <property type="entry name" value="rRNA maturation RNase YbeY"/>
    <property type="match status" value="1"/>
</dbReference>
<dbReference type="Gene3D" id="3.40.390.30">
    <property type="entry name" value="Metalloproteases ('zincins'), catalytic domain"/>
    <property type="match status" value="1"/>
</dbReference>
<keyword evidence="6 9" id="KW-0255">Endonuclease</keyword>
<comment type="caution">
    <text evidence="10">The sequence shown here is derived from an EMBL/GenBank/DDBJ whole genome shotgun (WGS) entry which is preliminary data.</text>
</comment>
<sequence length="155" mass="17725">MELGFENRLGAEYDALEGEYASLLSLTLRLLGRGGDYEVDVSLCGDDDIHSINRDYRGVDRVTDVISFAFEDDKSDLSLIKGDVPRLLGEIFICVPQALRQAAEIGNTPERELRFLFVHGLLHLLGYDHMKKEDEEIMFPLQERILSEYKDRKDD</sequence>
<feature type="binding site" evidence="9">
    <location>
        <position position="119"/>
    </location>
    <ligand>
        <name>Zn(2+)</name>
        <dbReference type="ChEBI" id="CHEBI:29105"/>
        <note>catalytic</note>
    </ligand>
</feature>
<evidence type="ECO:0000256" key="5">
    <source>
        <dbReference type="ARBA" id="ARBA00022723"/>
    </source>
</evidence>
<organism evidence="10 11">
    <name type="scientific">Candidatus Alloenteromonas pullistercoris</name>
    <dbReference type="NCBI Taxonomy" id="2840785"/>
    <lineage>
        <taxon>Bacteria</taxon>
        <taxon>Bacillati</taxon>
        <taxon>Bacillota</taxon>
        <taxon>Bacillota incertae sedis</taxon>
        <taxon>Candidatus Alloenteromonas</taxon>
    </lineage>
</organism>
<evidence type="ECO:0000256" key="6">
    <source>
        <dbReference type="ARBA" id="ARBA00022759"/>
    </source>
</evidence>
<dbReference type="Pfam" id="PF02130">
    <property type="entry name" value="YbeY"/>
    <property type="match status" value="1"/>
</dbReference>
<comment type="function">
    <text evidence="9">Single strand-specific metallo-endoribonuclease involved in late-stage 70S ribosome quality control and in maturation of the 3' terminus of the 16S rRNA.</text>
</comment>
<keyword evidence="9" id="KW-0963">Cytoplasm</keyword>
<dbReference type="HAMAP" id="MF_00009">
    <property type="entry name" value="Endoribonucl_YbeY"/>
    <property type="match status" value="1"/>
</dbReference>